<organism evidence="8 9">
    <name type="scientific">Alloalcanivorax balearicus MACL04</name>
    <dbReference type="NCBI Taxonomy" id="1177182"/>
    <lineage>
        <taxon>Bacteria</taxon>
        <taxon>Pseudomonadati</taxon>
        <taxon>Pseudomonadota</taxon>
        <taxon>Gammaproteobacteria</taxon>
        <taxon>Oceanospirillales</taxon>
        <taxon>Alcanivoracaceae</taxon>
        <taxon>Alloalcanivorax</taxon>
    </lineage>
</organism>
<keyword evidence="2" id="KW-1003">Cell membrane</keyword>
<dbReference type="PANTHER" id="PTHR34187:SF2">
    <property type="entry name" value="DUF202 DOMAIN-CONTAINING PROTEIN"/>
    <property type="match status" value="1"/>
</dbReference>
<feature type="transmembrane region" description="Helical" evidence="6">
    <location>
        <begin position="75"/>
        <end position="95"/>
    </location>
</feature>
<evidence type="ECO:0000313" key="8">
    <source>
        <dbReference type="EMBL" id="MCU5781882.1"/>
    </source>
</evidence>
<feature type="transmembrane region" description="Helical" evidence="6">
    <location>
        <begin position="42"/>
        <end position="63"/>
    </location>
</feature>
<keyword evidence="9" id="KW-1185">Reference proteome</keyword>
<reference evidence="8" key="1">
    <citation type="submission" date="2012-09" db="EMBL/GenBank/DDBJ databases">
        <title>Genome Sequence of alkane-degrading Bacterium Alcanivorax balearicus MACL04.</title>
        <authorList>
            <person name="Lai Q."/>
            <person name="Shao Z."/>
        </authorList>
    </citation>
    <scope>NUCLEOTIDE SEQUENCE</scope>
    <source>
        <strain evidence="8">MACL04</strain>
    </source>
</reference>
<comment type="caution">
    <text evidence="8">The sequence shown here is derived from an EMBL/GenBank/DDBJ whole genome shotgun (WGS) entry which is preliminary data.</text>
</comment>
<accession>A0ABT2QWI5</accession>
<name>A0ABT2QWI5_9GAMM</name>
<evidence type="ECO:0000256" key="3">
    <source>
        <dbReference type="ARBA" id="ARBA00022692"/>
    </source>
</evidence>
<evidence type="ECO:0000256" key="4">
    <source>
        <dbReference type="ARBA" id="ARBA00022989"/>
    </source>
</evidence>
<dbReference type="PANTHER" id="PTHR34187">
    <property type="entry name" value="FGR18P"/>
    <property type="match status" value="1"/>
</dbReference>
<gene>
    <name evidence="8" type="ORF">MA04_01182</name>
</gene>
<feature type="domain" description="DUF202" evidence="7">
    <location>
        <begin position="33"/>
        <end position="99"/>
    </location>
</feature>
<dbReference type="InterPro" id="IPR003807">
    <property type="entry name" value="DUF202"/>
</dbReference>
<proteinExistence type="predicted"/>
<dbReference type="InterPro" id="IPR052053">
    <property type="entry name" value="IM_YidH-like"/>
</dbReference>
<dbReference type="EMBL" id="ARXS01000005">
    <property type="protein sequence ID" value="MCU5781882.1"/>
    <property type="molecule type" value="Genomic_DNA"/>
</dbReference>
<sequence length="134" mass="14514">MVSMGAAKKGAVLNSTRRLRWWSLDKGEAPDPRFTLANERTFLAWIRTALALLAGGIAMEAFANTLFSPAVRLGLAVALIVLAMGVSAGACLRWLRIEQAMREDRPIPPPFQIPVLSLMVAMVTLLLAVLLLSS</sequence>
<evidence type="ECO:0000313" key="9">
    <source>
        <dbReference type="Proteomes" id="UP001064106"/>
    </source>
</evidence>
<evidence type="ECO:0000256" key="5">
    <source>
        <dbReference type="ARBA" id="ARBA00023136"/>
    </source>
</evidence>
<evidence type="ECO:0000259" key="7">
    <source>
        <dbReference type="Pfam" id="PF02656"/>
    </source>
</evidence>
<protein>
    <recommendedName>
        <fullName evidence="7">DUF202 domain-containing protein</fullName>
    </recommendedName>
</protein>
<dbReference type="Proteomes" id="UP001064106">
    <property type="component" value="Unassembled WGS sequence"/>
</dbReference>
<keyword evidence="3 6" id="KW-0812">Transmembrane</keyword>
<keyword evidence="4 6" id="KW-1133">Transmembrane helix</keyword>
<feature type="transmembrane region" description="Helical" evidence="6">
    <location>
        <begin position="115"/>
        <end position="133"/>
    </location>
</feature>
<keyword evidence="5 6" id="KW-0472">Membrane</keyword>
<evidence type="ECO:0000256" key="6">
    <source>
        <dbReference type="SAM" id="Phobius"/>
    </source>
</evidence>
<dbReference type="Pfam" id="PF02656">
    <property type="entry name" value="DUF202"/>
    <property type="match status" value="1"/>
</dbReference>
<evidence type="ECO:0000256" key="2">
    <source>
        <dbReference type="ARBA" id="ARBA00022475"/>
    </source>
</evidence>
<evidence type="ECO:0000256" key="1">
    <source>
        <dbReference type="ARBA" id="ARBA00004651"/>
    </source>
</evidence>
<comment type="subcellular location">
    <subcellularLocation>
        <location evidence="1">Cell membrane</location>
        <topology evidence="1">Multi-pass membrane protein</topology>
    </subcellularLocation>
</comment>